<dbReference type="EMBL" id="BQNB010015566">
    <property type="protein sequence ID" value="GJT41482.1"/>
    <property type="molecule type" value="Genomic_DNA"/>
</dbReference>
<sequence length="114" mass="12765">MLVSRMSKQQDCTAMSSAEAEYVALSGSCDFTQGMGMRTQLQVYGFNYNTITVVLRFSVAILPISCNPCITPYQHIHNRITSLKEQVGNGIIDLYFDRTEYPIAELEVLTKESA</sequence>
<evidence type="ECO:0000313" key="1">
    <source>
        <dbReference type="EMBL" id="GJT41482.1"/>
    </source>
</evidence>
<evidence type="ECO:0000313" key="2">
    <source>
        <dbReference type="Proteomes" id="UP001151760"/>
    </source>
</evidence>
<reference evidence="1" key="1">
    <citation type="journal article" date="2022" name="Int. J. Mol. Sci.">
        <title>Draft Genome of Tanacetum Coccineum: Genomic Comparison of Closely Related Tanacetum-Family Plants.</title>
        <authorList>
            <person name="Yamashiro T."/>
            <person name="Shiraishi A."/>
            <person name="Nakayama K."/>
            <person name="Satake H."/>
        </authorList>
    </citation>
    <scope>NUCLEOTIDE SEQUENCE</scope>
</reference>
<name>A0ABQ5DRB7_9ASTR</name>
<reference evidence="1" key="2">
    <citation type="submission" date="2022-01" db="EMBL/GenBank/DDBJ databases">
        <authorList>
            <person name="Yamashiro T."/>
            <person name="Shiraishi A."/>
            <person name="Satake H."/>
            <person name="Nakayama K."/>
        </authorList>
    </citation>
    <scope>NUCLEOTIDE SEQUENCE</scope>
</reference>
<proteinExistence type="predicted"/>
<organism evidence="1 2">
    <name type="scientific">Tanacetum coccineum</name>
    <dbReference type="NCBI Taxonomy" id="301880"/>
    <lineage>
        <taxon>Eukaryota</taxon>
        <taxon>Viridiplantae</taxon>
        <taxon>Streptophyta</taxon>
        <taxon>Embryophyta</taxon>
        <taxon>Tracheophyta</taxon>
        <taxon>Spermatophyta</taxon>
        <taxon>Magnoliopsida</taxon>
        <taxon>eudicotyledons</taxon>
        <taxon>Gunneridae</taxon>
        <taxon>Pentapetalae</taxon>
        <taxon>asterids</taxon>
        <taxon>campanulids</taxon>
        <taxon>Asterales</taxon>
        <taxon>Asteraceae</taxon>
        <taxon>Asteroideae</taxon>
        <taxon>Anthemideae</taxon>
        <taxon>Anthemidinae</taxon>
        <taxon>Tanacetum</taxon>
    </lineage>
</organism>
<dbReference type="Proteomes" id="UP001151760">
    <property type="component" value="Unassembled WGS sequence"/>
</dbReference>
<comment type="caution">
    <text evidence="1">The sequence shown here is derived from an EMBL/GenBank/DDBJ whole genome shotgun (WGS) entry which is preliminary data.</text>
</comment>
<accession>A0ABQ5DRB7</accession>
<keyword evidence="2" id="KW-1185">Reference proteome</keyword>
<protein>
    <submittedName>
        <fullName evidence="1">Uncharacterized protein</fullName>
    </submittedName>
</protein>
<gene>
    <name evidence="1" type="ORF">Tco_0941347</name>
</gene>